<dbReference type="InterPro" id="IPR032135">
    <property type="entry name" value="DUF4817"/>
</dbReference>
<feature type="domain" description="DUF4817" evidence="2">
    <location>
        <begin position="72"/>
        <end position="123"/>
    </location>
</feature>
<dbReference type="Pfam" id="PF16087">
    <property type="entry name" value="DUF4817"/>
    <property type="match status" value="1"/>
</dbReference>
<protein>
    <recommendedName>
        <fullName evidence="2">DUF4817 domain-containing protein</fullName>
    </recommendedName>
</protein>
<proteinExistence type="predicted"/>
<evidence type="ECO:0000259" key="2">
    <source>
        <dbReference type="Pfam" id="PF16087"/>
    </source>
</evidence>
<reference evidence="3 4" key="1">
    <citation type="journal article" date="2019" name="Sci. Rep.">
        <title>Orb-weaving spider Araneus ventricosus genome elucidates the spidroin gene catalogue.</title>
        <authorList>
            <person name="Kono N."/>
            <person name="Nakamura H."/>
            <person name="Ohtoshi R."/>
            <person name="Moran D.A.P."/>
            <person name="Shinohara A."/>
            <person name="Yoshida Y."/>
            <person name="Fujiwara M."/>
            <person name="Mori M."/>
            <person name="Tomita M."/>
            <person name="Arakawa K."/>
        </authorList>
    </citation>
    <scope>NUCLEOTIDE SEQUENCE [LARGE SCALE GENOMIC DNA]</scope>
</reference>
<evidence type="ECO:0000313" key="4">
    <source>
        <dbReference type="Proteomes" id="UP000499080"/>
    </source>
</evidence>
<dbReference type="GO" id="GO:0005634">
    <property type="term" value="C:nucleus"/>
    <property type="evidence" value="ECO:0007669"/>
    <property type="project" value="UniProtKB-SubCell"/>
</dbReference>
<evidence type="ECO:0000256" key="1">
    <source>
        <dbReference type="ARBA" id="ARBA00004123"/>
    </source>
</evidence>
<evidence type="ECO:0000313" key="3">
    <source>
        <dbReference type="EMBL" id="GBM18385.1"/>
    </source>
</evidence>
<accession>A0A4Y2DS01</accession>
<sequence length="238" mass="27308">MALLGVLNPGVPVTFVGDRSQQSRETDRFLERKGKVSFSIFYAIDGASAPSRVTQGNICKEDIIFGRNEPASIEQEARCVLWFHETKSPINVQRAFRRCYGRNPDTKSITRWYEKFKETGSVTDLPRSGRPSVSEATVELVRQSFQRSPTKSTRQALRELQIPQTSLVRILHKRLRLHAHKVQIVQDLQPNDCTRRAEFAIEILNRIDIKNDYLNRICFSDESTFHVSGIVNRHNVPI</sequence>
<dbReference type="PANTHER" id="PTHR47326">
    <property type="entry name" value="TRANSPOSABLE ELEMENT TC3 TRANSPOSASE-LIKE PROTEIN"/>
    <property type="match status" value="1"/>
</dbReference>
<dbReference type="InterPro" id="IPR009057">
    <property type="entry name" value="Homeodomain-like_sf"/>
</dbReference>
<dbReference type="AlphaFoldDB" id="A0A4Y2DS01"/>
<keyword evidence="4" id="KW-1185">Reference proteome</keyword>
<dbReference type="SUPFAM" id="SSF46689">
    <property type="entry name" value="Homeodomain-like"/>
    <property type="match status" value="1"/>
</dbReference>
<dbReference type="EMBL" id="BGPR01000403">
    <property type="protein sequence ID" value="GBM18385.1"/>
    <property type="molecule type" value="Genomic_DNA"/>
</dbReference>
<organism evidence="3 4">
    <name type="scientific">Araneus ventricosus</name>
    <name type="common">Orbweaver spider</name>
    <name type="synonym">Epeira ventricosa</name>
    <dbReference type="NCBI Taxonomy" id="182803"/>
    <lineage>
        <taxon>Eukaryota</taxon>
        <taxon>Metazoa</taxon>
        <taxon>Ecdysozoa</taxon>
        <taxon>Arthropoda</taxon>
        <taxon>Chelicerata</taxon>
        <taxon>Arachnida</taxon>
        <taxon>Araneae</taxon>
        <taxon>Araneomorphae</taxon>
        <taxon>Entelegynae</taxon>
        <taxon>Araneoidea</taxon>
        <taxon>Araneidae</taxon>
        <taxon>Araneus</taxon>
    </lineage>
</organism>
<dbReference type="Proteomes" id="UP000499080">
    <property type="component" value="Unassembled WGS sequence"/>
</dbReference>
<gene>
    <name evidence="3" type="ORF">AVEN_72729_1</name>
</gene>
<dbReference type="PANTHER" id="PTHR47326:SF1">
    <property type="entry name" value="HTH PSQ-TYPE DOMAIN-CONTAINING PROTEIN"/>
    <property type="match status" value="1"/>
</dbReference>
<comment type="caution">
    <text evidence="3">The sequence shown here is derived from an EMBL/GenBank/DDBJ whole genome shotgun (WGS) entry which is preliminary data.</text>
</comment>
<comment type="subcellular location">
    <subcellularLocation>
        <location evidence="1">Nucleus</location>
    </subcellularLocation>
</comment>
<name>A0A4Y2DS01_ARAVE</name>